<dbReference type="Pfam" id="PF13191">
    <property type="entry name" value="AAA_16"/>
    <property type="match status" value="1"/>
</dbReference>
<evidence type="ECO:0000313" key="6">
    <source>
        <dbReference type="Proteomes" id="UP001300012"/>
    </source>
</evidence>
<dbReference type="Proteomes" id="UP001300012">
    <property type="component" value="Unassembled WGS sequence"/>
</dbReference>
<dbReference type="InterPro" id="IPR053159">
    <property type="entry name" value="Hybrid_Histidine_Kinase"/>
</dbReference>
<dbReference type="InterPro" id="IPR029016">
    <property type="entry name" value="GAF-like_dom_sf"/>
</dbReference>
<dbReference type="InterPro" id="IPR000719">
    <property type="entry name" value="Prot_kinase_dom"/>
</dbReference>
<sequence length="1488" mass="166774">MRQKDDIELRELLDGTIEISSFIYIAIAMVELVYGLHKKETVIRDLNPAGIQIRHTDAYQAILVDGRKLNYAYLSPEQTGRMNLTPDKRSDLYALGVIFYEMLTGRMPFRAQNAEEWVHAHLAMPPIPLDRLRPEVTGSISDIVMKLLAKAPEDRYQSAYGLLADLRKCASLNGNSGGIIRFEIGLVDEVGRFRLPGNLLGRTAEQAQLRDAYELARAGASAFVFVTGREGSGKTALIRELQTAVFREGGHFIEGKCDFMNRETPFAPVLQACRELARQMLRETPERVAQWTNRLNDALGTNLGVIAELIPEASALLGEVPAVDQLPPAEATARFRQLFPAFIQTFAEKEYPLVIFLDDLQWADAATVEVLRVLLQDASLYGLLILGAYQIEQEPIWGEGGFDHTAAVAAIRSSLSLREVDTHPVMRHLRINPLPYVEVVRFVSVVLHEDTERTRQLADLLYQKTGGYPLYMHRSLDGLYREKKLFFDTEQAVWTWDAAAIREMPEYGDALRLIAAHIHTLPMGTVRLLGIAGAIGYNFRISTMAMIGGHTVEEAIELLRAAVDQGLVRCELNQDDHTVENAYRYSFLHDRVQQAAYDTIPASEKAGLHLQIGRTMLRQAALDEEELIFDIVHHLNLGLDEITNEIEKRQLAEYNLRAGMKSKSTTAYATAKHFLETGLQLLGSDIEAKDTLVTQLMMELSECEYMCGRADRAEELLGQLMNRSVDLVERSSIYLIRIGMNTYLKRNTAAVAIGLEALKEYGWEIPIEPSRSFMAGELARTHWALYRKRDVLPHLPLNTDPLYKSFSDIVMAISAPAFIDNAELSGVLYSRFVRYGLKRGNNEAFAFMLGAYGTLLTFGLKRYSAGCRLAEIAYELAAPFESKVLRCRLHFVMGLIGQYLSPGEVIANMDQAVRYGLESGDMMFTGYAMSLRILNHTEDLHSLSACISQYEVSWHLLDAVTLMVFRIARWHMSKLQGAPVEVEVEVDEFEDWVQGNPTNETQKNQAYYYCVCHIEAAYLSGCYQEALEWIDRSNKLNGFHQGPLMIRKQQLYHSLSLASLYSEIELSGNKRKGVLSVMTKHLRAMKREFGGFSQKSSDYILIEAEVERINGNKAAAAEKYEHALTAAREEGNLWMEAIAGERAVVYYRAIGMLSTADALLVDAYNAYLRWGASAKVRQLQAEYSEQLALVAGAAYRESAAATQGKEEYQLGAGQRWMSANSGTAVEAVHLNEGTRESELFRNLDETVMRQAAGWPGVGNKQRLTERFLESALRSAGAEKGYVINLSGESFNIEASSNEESVGESAAMFATSLVHYVVRTGKAVVLTDASQSLYAADPYIRKQQPRSILCMPIPYPGIRLPKVLYLENNLAFGIFAEERLAVLDMLFSRMVYLQSLEDSRGKPDVVEEVGNVQEINSVKAVRPMLDPLTNREMEMLKALASGFSNKEIAESFGLTEGTVKNHMFNMYGKLDVKRRAQAIVRARELGLLE</sequence>
<feature type="domain" description="HTH luxR-type" evidence="4">
    <location>
        <begin position="1420"/>
        <end position="1485"/>
    </location>
</feature>
<dbReference type="Gene3D" id="1.10.510.10">
    <property type="entry name" value="Transferase(Phosphotransferase) domain 1"/>
    <property type="match status" value="1"/>
</dbReference>
<dbReference type="CDD" id="cd06170">
    <property type="entry name" value="LuxR_C_like"/>
    <property type="match status" value="1"/>
</dbReference>
<dbReference type="Gene3D" id="1.10.10.10">
    <property type="entry name" value="Winged helix-like DNA-binding domain superfamily/Winged helix DNA-binding domain"/>
    <property type="match status" value="1"/>
</dbReference>
<dbReference type="Gene3D" id="3.30.450.40">
    <property type="match status" value="1"/>
</dbReference>
<dbReference type="InterPro" id="IPR000792">
    <property type="entry name" value="Tscrpt_reg_LuxR_C"/>
</dbReference>
<evidence type="ECO:0000256" key="1">
    <source>
        <dbReference type="ARBA" id="ARBA00023015"/>
    </source>
</evidence>
<dbReference type="PROSITE" id="PS50043">
    <property type="entry name" value="HTH_LUXR_2"/>
    <property type="match status" value="1"/>
</dbReference>
<dbReference type="SUPFAM" id="SSF56112">
    <property type="entry name" value="Protein kinase-like (PK-like)"/>
    <property type="match status" value="1"/>
</dbReference>
<dbReference type="Pfam" id="PF00196">
    <property type="entry name" value="GerE"/>
    <property type="match status" value="1"/>
</dbReference>
<proteinExistence type="predicted"/>
<evidence type="ECO:0000259" key="4">
    <source>
        <dbReference type="PROSITE" id="PS50043"/>
    </source>
</evidence>
<evidence type="ECO:0000259" key="3">
    <source>
        <dbReference type="PROSITE" id="PS50011"/>
    </source>
</evidence>
<dbReference type="PROSITE" id="PS00622">
    <property type="entry name" value="HTH_LUXR_1"/>
    <property type="match status" value="1"/>
</dbReference>
<dbReference type="PANTHER" id="PTHR43642:SF1">
    <property type="entry name" value="HYBRID SIGNAL TRANSDUCTION HISTIDINE KINASE G"/>
    <property type="match status" value="1"/>
</dbReference>
<dbReference type="InterPro" id="IPR016032">
    <property type="entry name" value="Sig_transdc_resp-reg_C-effctor"/>
</dbReference>
<dbReference type="InterPro" id="IPR041664">
    <property type="entry name" value="AAA_16"/>
</dbReference>
<keyword evidence="1" id="KW-0805">Transcription regulation</keyword>
<dbReference type="SUPFAM" id="SSF55781">
    <property type="entry name" value="GAF domain-like"/>
    <property type="match status" value="1"/>
</dbReference>
<evidence type="ECO:0000313" key="5">
    <source>
        <dbReference type="EMBL" id="MCR8634758.1"/>
    </source>
</evidence>
<name>A0ABT1YNK4_9BACL</name>
<reference evidence="5 6" key="1">
    <citation type="submission" date="2022-08" db="EMBL/GenBank/DDBJ databases">
        <title>Paenibacillus endoradicis sp. nov., Paenibacillus radicibacter sp. nov and Paenibacillus pararadicis sp. nov., three cold-adapted plant growth-promoting bacteria isolated from root of Larix gmelinii in Great Khingan.</title>
        <authorList>
            <person name="Xue H."/>
        </authorList>
    </citation>
    <scope>NUCLEOTIDE SEQUENCE [LARGE SCALE GENOMIC DNA]</scope>
    <source>
        <strain evidence="5 6">N5-1-1-5</strain>
    </source>
</reference>
<dbReference type="PROSITE" id="PS50011">
    <property type="entry name" value="PROTEIN_KINASE_DOM"/>
    <property type="match status" value="1"/>
</dbReference>
<keyword evidence="6" id="KW-1185">Reference proteome</keyword>
<dbReference type="Pfam" id="PF00069">
    <property type="entry name" value="Pkinase"/>
    <property type="match status" value="1"/>
</dbReference>
<dbReference type="SUPFAM" id="SSF52540">
    <property type="entry name" value="P-loop containing nucleoside triphosphate hydrolases"/>
    <property type="match status" value="1"/>
</dbReference>
<dbReference type="Gene3D" id="3.40.50.300">
    <property type="entry name" value="P-loop containing nucleotide triphosphate hydrolases"/>
    <property type="match status" value="1"/>
</dbReference>
<accession>A0ABT1YNK4</accession>
<dbReference type="EMBL" id="JANQBD010000022">
    <property type="protein sequence ID" value="MCR8634758.1"/>
    <property type="molecule type" value="Genomic_DNA"/>
</dbReference>
<dbReference type="InterPro" id="IPR011009">
    <property type="entry name" value="Kinase-like_dom_sf"/>
</dbReference>
<dbReference type="InterPro" id="IPR027417">
    <property type="entry name" value="P-loop_NTPase"/>
</dbReference>
<dbReference type="SMART" id="SM00421">
    <property type="entry name" value="HTH_LUXR"/>
    <property type="match status" value="1"/>
</dbReference>
<comment type="caution">
    <text evidence="5">The sequence shown here is derived from an EMBL/GenBank/DDBJ whole genome shotgun (WGS) entry which is preliminary data.</text>
</comment>
<feature type="domain" description="Protein kinase" evidence="3">
    <location>
        <begin position="1"/>
        <end position="167"/>
    </location>
</feature>
<dbReference type="SUPFAM" id="SSF46894">
    <property type="entry name" value="C-terminal effector domain of the bipartite response regulators"/>
    <property type="match status" value="1"/>
</dbReference>
<evidence type="ECO:0000256" key="2">
    <source>
        <dbReference type="ARBA" id="ARBA00023163"/>
    </source>
</evidence>
<protein>
    <submittedName>
        <fullName evidence="5">AAA family ATPase</fullName>
    </submittedName>
</protein>
<dbReference type="PRINTS" id="PR00038">
    <property type="entry name" value="HTHLUXR"/>
</dbReference>
<keyword evidence="2" id="KW-0804">Transcription</keyword>
<gene>
    <name evidence="5" type="ORF">NV381_26515</name>
</gene>
<dbReference type="RefSeq" id="WP_258216317.1">
    <property type="nucleotide sequence ID" value="NZ_JANQBD010000022.1"/>
</dbReference>
<organism evidence="5 6">
    <name type="scientific">Paenibacillus radicis</name>
    <name type="common">ex Xue et al. 2023</name>
    <dbReference type="NCBI Taxonomy" id="2972489"/>
    <lineage>
        <taxon>Bacteria</taxon>
        <taxon>Bacillati</taxon>
        <taxon>Bacillota</taxon>
        <taxon>Bacilli</taxon>
        <taxon>Bacillales</taxon>
        <taxon>Paenibacillaceae</taxon>
        <taxon>Paenibacillus</taxon>
    </lineage>
</organism>
<dbReference type="InterPro" id="IPR036388">
    <property type="entry name" value="WH-like_DNA-bd_sf"/>
</dbReference>
<dbReference type="PANTHER" id="PTHR43642">
    <property type="entry name" value="HYBRID SIGNAL TRANSDUCTION HISTIDINE KINASE G"/>
    <property type="match status" value="1"/>
</dbReference>